<protein>
    <submittedName>
        <fullName evidence="3">Acyl-CoA N-acyltransferase</fullName>
    </submittedName>
</protein>
<comment type="caution">
    <text evidence="3">The sequence shown here is derived from an EMBL/GenBank/DDBJ whole genome shotgun (WGS) entry which is preliminary data.</text>
</comment>
<dbReference type="PANTHER" id="PTHR42791">
    <property type="entry name" value="GNAT FAMILY ACETYLTRANSFERASE"/>
    <property type="match status" value="1"/>
</dbReference>
<reference evidence="3 4" key="1">
    <citation type="journal article" date="2018" name="Front. Microbiol.">
        <title>Genomic and genetic insights into a cosmopolitan fungus, Paecilomyces variotii (Eurotiales).</title>
        <authorList>
            <person name="Urquhart A.S."/>
            <person name="Mondo S.J."/>
            <person name="Makela M.R."/>
            <person name="Hane J.K."/>
            <person name="Wiebenga A."/>
            <person name="He G."/>
            <person name="Mihaltcheva S."/>
            <person name="Pangilinan J."/>
            <person name="Lipzen A."/>
            <person name="Barry K."/>
            <person name="de Vries R.P."/>
            <person name="Grigoriev I.V."/>
            <person name="Idnurm A."/>
        </authorList>
    </citation>
    <scope>NUCLEOTIDE SEQUENCE [LARGE SCALE GENOMIC DNA]</scope>
    <source>
        <strain evidence="3 4">CBS 101075</strain>
    </source>
</reference>
<keyword evidence="3" id="KW-0012">Acyltransferase</keyword>
<proteinExistence type="predicted"/>
<accession>A0A443I6A7</accession>
<dbReference type="InterPro" id="IPR016181">
    <property type="entry name" value="Acyl_CoA_acyltransferase"/>
</dbReference>
<dbReference type="CDD" id="cd04301">
    <property type="entry name" value="NAT_SF"/>
    <property type="match status" value="1"/>
</dbReference>
<dbReference type="SUPFAM" id="SSF55729">
    <property type="entry name" value="Acyl-CoA N-acyltransferases (Nat)"/>
    <property type="match status" value="1"/>
</dbReference>
<dbReference type="RefSeq" id="XP_028489216.1">
    <property type="nucleotide sequence ID" value="XM_028629507.1"/>
</dbReference>
<feature type="region of interest" description="Disordered" evidence="1">
    <location>
        <begin position="1"/>
        <end position="21"/>
    </location>
</feature>
<dbReference type="VEuPathDB" id="FungiDB:C8Q69DRAFT_451644"/>
<dbReference type="PANTHER" id="PTHR42791:SF17">
    <property type="entry name" value="ACETYLTRANSFERASE, GNAT FAMILY FAMILY (AFU_ORTHOLOGUE AFUA_8G05690)"/>
    <property type="match status" value="1"/>
</dbReference>
<name>A0A443I6A7_BYSSP</name>
<dbReference type="Proteomes" id="UP000283841">
    <property type="component" value="Unassembled WGS sequence"/>
</dbReference>
<dbReference type="GO" id="GO:0016747">
    <property type="term" value="F:acyltransferase activity, transferring groups other than amino-acyl groups"/>
    <property type="evidence" value="ECO:0007669"/>
    <property type="project" value="InterPro"/>
</dbReference>
<feature type="compositionally biased region" description="Polar residues" evidence="1">
    <location>
        <begin position="8"/>
        <end position="21"/>
    </location>
</feature>
<evidence type="ECO:0000259" key="2">
    <source>
        <dbReference type="PROSITE" id="PS51186"/>
    </source>
</evidence>
<dbReference type="AlphaFoldDB" id="A0A443I6A7"/>
<dbReference type="GeneID" id="39598784"/>
<feature type="domain" description="N-acetyltransferase" evidence="2">
    <location>
        <begin position="25"/>
        <end position="219"/>
    </location>
</feature>
<sequence>MTAEIGNVTDSANAPKSTVTSSSTLRVEHATVSDVEELTDIWYASFGSSLGNMFPDTPAVRQWWNDAHRDDILNKPFQHYLKVIDTASDGKIIAYAKWDLSVPAERGSRFPPWHEECDKELCSRLFDTLETERERLLGGKKNYYLDMLATRPEHERRGAGSMLVQWGCDIADENGVPAYIDASKAGAPLYKKFGFEDRTEPGLGFPGIASMVREPRARNQEK</sequence>
<evidence type="ECO:0000313" key="4">
    <source>
        <dbReference type="Proteomes" id="UP000283841"/>
    </source>
</evidence>
<dbReference type="EMBL" id="RCNU01000001">
    <property type="protein sequence ID" value="RWQ99571.1"/>
    <property type="molecule type" value="Genomic_DNA"/>
</dbReference>
<dbReference type="InterPro" id="IPR052523">
    <property type="entry name" value="Trichothecene_AcTrans"/>
</dbReference>
<gene>
    <name evidence="3" type="ORF">C8Q69DRAFT_451644</name>
</gene>
<evidence type="ECO:0000313" key="3">
    <source>
        <dbReference type="EMBL" id="RWQ99571.1"/>
    </source>
</evidence>
<dbReference type="PROSITE" id="PS51186">
    <property type="entry name" value="GNAT"/>
    <property type="match status" value="1"/>
</dbReference>
<dbReference type="Pfam" id="PF00583">
    <property type="entry name" value="Acetyltransf_1"/>
    <property type="match status" value="1"/>
</dbReference>
<evidence type="ECO:0000256" key="1">
    <source>
        <dbReference type="SAM" id="MobiDB-lite"/>
    </source>
</evidence>
<keyword evidence="4" id="KW-1185">Reference proteome</keyword>
<keyword evidence="3" id="KW-0808">Transferase</keyword>
<dbReference type="InterPro" id="IPR000182">
    <property type="entry name" value="GNAT_dom"/>
</dbReference>
<organism evidence="3 4">
    <name type="scientific">Byssochlamys spectabilis</name>
    <name type="common">Paecilomyces variotii</name>
    <dbReference type="NCBI Taxonomy" id="264951"/>
    <lineage>
        <taxon>Eukaryota</taxon>
        <taxon>Fungi</taxon>
        <taxon>Dikarya</taxon>
        <taxon>Ascomycota</taxon>
        <taxon>Pezizomycotina</taxon>
        <taxon>Eurotiomycetes</taxon>
        <taxon>Eurotiomycetidae</taxon>
        <taxon>Eurotiales</taxon>
        <taxon>Thermoascaceae</taxon>
        <taxon>Paecilomyces</taxon>
    </lineage>
</organism>
<dbReference type="Gene3D" id="3.40.630.30">
    <property type="match status" value="1"/>
</dbReference>